<sequence>MANAMLAQNNAIIILCLCELLGIIGNIAVFVFYRTKTKQTSTVLLIEIMSIQDTLVCLVNTHNVYEMSMKYFSFRRNANNTSAFETNLGENASTWPLPGMRTDQHTLKVRKTPNEMDPPENAHSRPVHERIVKSPPPEERKDLNETSETYSTNDDDDLSEPELSTGVGIDYNKRNHSADSSLPLRQRIRKLRRKKLKLRKKEVRITLMMFTLSMVYVLCFVPYIIVKGKDLKYKVGHELELNVYQQLALRMPYLNSVINPFVYLICNKTFRKFLSIRCCFHMF</sequence>
<dbReference type="Gene3D" id="1.20.1070.10">
    <property type="entry name" value="Rhodopsin 7-helix transmembrane proteins"/>
    <property type="match status" value="2"/>
</dbReference>
<dbReference type="SUPFAM" id="SSF81321">
    <property type="entry name" value="Family A G protein-coupled receptor-like"/>
    <property type="match status" value="1"/>
</dbReference>
<evidence type="ECO:0000256" key="10">
    <source>
        <dbReference type="SAM" id="Phobius"/>
    </source>
</evidence>
<proteinExistence type="predicted"/>
<name>A0ABY7EBR0_MYAAR</name>
<accession>A0ABY7EBR0</accession>
<keyword evidence="13" id="KW-1185">Reference proteome</keyword>
<dbReference type="EMBL" id="CP111016">
    <property type="protein sequence ID" value="WAR06091.1"/>
    <property type="molecule type" value="Genomic_DNA"/>
</dbReference>
<dbReference type="PROSITE" id="PS50262">
    <property type="entry name" value="G_PROTEIN_RECEP_F1_2"/>
    <property type="match status" value="1"/>
</dbReference>
<keyword evidence="2" id="KW-1003">Cell membrane</keyword>
<keyword evidence="7" id="KW-0675">Receptor</keyword>
<feature type="transmembrane region" description="Helical" evidence="10">
    <location>
        <begin position="246"/>
        <end position="266"/>
    </location>
</feature>
<organism evidence="12 13">
    <name type="scientific">Mya arenaria</name>
    <name type="common">Soft-shell clam</name>
    <dbReference type="NCBI Taxonomy" id="6604"/>
    <lineage>
        <taxon>Eukaryota</taxon>
        <taxon>Metazoa</taxon>
        <taxon>Spiralia</taxon>
        <taxon>Lophotrochozoa</taxon>
        <taxon>Mollusca</taxon>
        <taxon>Bivalvia</taxon>
        <taxon>Autobranchia</taxon>
        <taxon>Heteroconchia</taxon>
        <taxon>Euheterodonta</taxon>
        <taxon>Imparidentia</taxon>
        <taxon>Neoheterodontei</taxon>
        <taxon>Myida</taxon>
        <taxon>Myoidea</taxon>
        <taxon>Myidae</taxon>
        <taxon>Mya</taxon>
    </lineage>
</organism>
<reference evidence="12" key="1">
    <citation type="submission" date="2022-11" db="EMBL/GenBank/DDBJ databases">
        <title>Centuries of genome instability and evolution in soft-shell clam transmissible cancer (bioRxiv).</title>
        <authorList>
            <person name="Hart S.F.M."/>
            <person name="Yonemitsu M.A."/>
            <person name="Giersch R.M."/>
            <person name="Beal B.F."/>
            <person name="Arriagada G."/>
            <person name="Davis B.W."/>
            <person name="Ostrander E.A."/>
            <person name="Goff S.P."/>
            <person name="Metzger M.J."/>
        </authorList>
    </citation>
    <scope>NUCLEOTIDE SEQUENCE</scope>
    <source>
        <strain evidence="12">MELC-2E11</strain>
        <tissue evidence="12">Siphon/mantle</tissue>
    </source>
</reference>
<protein>
    <recommendedName>
        <fullName evidence="11">G-protein coupled receptors family 1 profile domain-containing protein</fullName>
    </recommendedName>
</protein>
<evidence type="ECO:0000256" key="5">
    <source>
        <dbReference type="ARBA" id="ARBA00023040"/>
    </source>
</evidence>
<comment type="subcellular location">
    <subcellularLocation>
        <location evidence="1">Cell membrane</location>
        <topology evidence="1">Multi-pass membrane protein</topology>
    </subcellularLocation>
</comment>
<dbReference type="Pfam" id="PF00001">
    <property type="entry name" value="7tm_1"/>
    <property type="match status" value="1"/>
</dbReference>
<evidence type="ECO:0000256" key="9">
    <source>
        <dbReference type="SAM" id="MobiDB-lite"/>
    </source>
</evidence>
<keyword evidence="6 10" id="KW-0472">Membrane</keyword>
<gene>
    <name evidence="12" type="ORF">MAR_021460</name>
</gene>
<dbReference type="Proteomes" id="UP001164746">
    <property type="component" value="Chromosome 5"/>
</dbReference>
<feature type="transmembrane region" description="Helical" evidence="10">
    <location>
        <begin position="12"/>
        <end position="33"/>
    </location>
</feature>
<feature type="domain" description="G-protein coupled receptors family 1 profile" evidence="11">
    <location>
        <begin position="188"/>
        <end position="263"/>
    </location>
</feature>
<dbReference type="PANTHER" id="PTHR24228:SF59">
    <property type="entry name" value="NEUROPEPTIDE RECEPTOR 15"/>
    <property type="match status" value="1"/>
</dbReference>
<keyword evidence="5" id="KW-0297">G-protein coupled receptor</keyword>
<evidence type="ECO:0000256" key="8">
    <source>
        <dbReference type="ARBA" id="ARBA00023224"/>
    </source>
</evidence>
<evidence type="ECO:0000259" key="11">
    <source>
        <dbReference type="PROSITE" id="PS50262"/>
    </source>
</evidence>
<feature type="region of interest" description="Disordered" evidence="9">
    <location>
        <begin position="110"/>
        <end position="174"/>
    </location>
</feature>
<keyword evidence="3 10" id="KW-0812">Transmembrane</keyword>
<evidence type="ECO:0000256" key="3">
    <source>
        <dbReference type="ARBA" id="ARBA00022692"/>
    </source>
</evidence>
<keyword evidence="8" id="KW-0807">Transducer</keyword>
<feature type="compositionally biased region" description="Basic and acidic residues" evidence="9">
    <location>
        <begin position="120"/>
        <end position="144"/>
    </location>
</feature>
<dbReference type="InterPro" id="IPR017452">
    <property type="entry name" value="GPCR_Rhodpsn_7TM"/>
</dbReference>
<evidence type="ECO:0000256" key="7">
    <source>
        <dbReference type="ARBA" id="ARBA00023170"/>
    </source>
</evidence>
<evidence type="ECO:0000256" key="1">
    <source>
        <dbReference type="ARBA" id="ARBA00004651"/>
    </source>
</evidence>
<evidence type="ECO:0000313" key="13">
    <source>
        <dbReference type="Proteomes" id="UP001164746"/>
    </source>
</evidence>
<evidence type="ECO:0000256" key="4">
    <source>
        <dbReference type="ARBA" id="ARBA00022989"/>
    </source>
</evidence>
<feature type="transmembrane region" description="Helical" evidence="10">
    <location>
        <begin position="203"/>
        <end position="226"/>
    </location>
</feature>
<evidence type="ECO:0000256" key="2">
    <source>
        <dbReference type="ARBA" id="ARBA00022475"/>
    </source>
</evidence>
<evidence type="ECO:0000313" key="12">
    <source>
        <dbReference type="EMBL" id="WAR06091.1"/>
    </source>
</evidence>
<dbReference type="InterPro" id="IPR000276">
    <property type="entry name" value="GPCR_Rhodpsn"/>
</dbReference>
<keyword evidence="4 10" id="KW-1133">Transmembrane helix</keyword>
<dbReference type="PRINTS" id="PR00237">
    <property type="entry name" value="GPCRRHODOPSN"/>
</dbReference>
<evidence type="ECO:0000256" key="6">
    <source>
        <dbReference type="ARBA" id="ARBA00023136"/>
    </source>
</evidence>
<dbReference type="PANTHER" id="PTHR24228">
    <property type="entry name" value="B2 BRADYKININ RECEPTOR/ANGIOTENSIN II RECEPTOR"/>
    <property type="match status" value="1"/>
</dbReference>